<dbReference type="Proteomes" id="UP000292027">
    <property type="component" value="Unassembled WGS sequence"/>
</dbReference>
<dbReference type="PANTHER" id="PTHR13812">
    <property type="entry name" value="KETIMINE REDUCTASE MU-CRYSTALLIN"/>
    <property type="match status" value="1"/>
</dbReference>
<dbReference type="EMBL" id="SHKR01000011">
    <property type="protein sequence ID" value="RZU19041.1"/>
    <property type="molecule type" value="Genomic_DNA"/>
</dbReference>
<name>A0A4Q7X7J3_9ACTN</name>
<keyword evidence="2" id="KW-1185">Reference proteome</keyword>
<dbReference type="RefSeq" id="WP_130440610.1">
    <property type="nucleotide sequence ID" value="NZ_SHKR01000011.1"/>
</dbReference>
<evidence type="ECO:0000313" key="2">
    <source>
        <dbReference type="Proteomes" id="UP000292027"/>
    </source>
</evidence>
<dbReference type="Pfam" id="PF02423">
    <property type="entry name" value="OCD_Mu_crystall"/>
    <property type="match status" value="1"/>
</dbReference>
<dbReference type="OrthoDB" id="9809203at2"/>
<dbReference type="Gene3D" id="3.40.50.720">
    <property type="entry name" value="NAD(P)-binding Rossmann-like Domain"/>
    <property type="match status" value="1"/>
</dbReference>
<comment type="caution">
    <text evidence="1">The sequence shown here is derived from an EMBL/GenBank/DDBJ whole genome shotgun (WGS) entry which is preliminary data.</text>
</comment>
<proteinExistence type="predicted"/>
<dbReference type="SUPFAM" id="SSF51735">
    <property type="entry name" value="NAD(P)-binding Rossmann-fold domains"/>
    <property type="match status" value="1"/>
</dbReference>
<dbReference type="AlphaFoldDB" id="A0A4Q7X7J3"/>
<dbReference type="Gene3D" id="3.30.1780.10">
    <property type="entry name" value="ornithine cyclodeaminase, domain 1"/>
    <property type="match status" value="1"/>
</dbReference>
<protein>
    <submittedName>
        <fullName evidence="1">Ornithine cyclodeaminase</fullName>
    </submittedName>
</protein>
<organism evidence="1 2">
    <name type="scientific">Kribbella rubisoli</name>
    <dbReference type="NCBI Taxonomy" id="3075929"/>
    <lineage>
        <taxon>Bacteria</taxon>
        <taxon>Bacillati</taxon>
        <taxon>Actinomycetota</taxon>
        <taxon>Actinomycetes</taxon>
        <taxon>Propionibacteriales</taxon>
        <taxon>Kribbellaceae</taxon>
        <taxon>Kribbella</taxon>
    </lineage>
</organism>
<gene>
    <name evidence="1" type="ORF">EV645_1247</name>
</gene>
<accession>A0A4Q7X7J3</accession>
<dbReference type="InterPro" id="IPR023401">
    <property type="entry name" value="ODC_N"/>
</dbReference>
<dbReference type="InterPro" id="IPR003462">
    <property type="entry name" value="ODC_Mu_crystall"/>
</dbReference>
<dbReference type="PANTHER" id="PTHR13812:SF19">
    <property type="entry name" value="KETIMINE REDUCTASE MU-CRYSTALLIN"/>
    <property type="match status" value="1"/>
</dbReference>
<evidence type="ECO:0000313" key="1">
    <source>
        <dbReference type="EMBL" id="RZU19041.1"/>
    </source>
</evidence>
<sequence length="296" mass="31343">MVSVLTDADIRARLRPGQAVGWMREAVLAAHEGRLRTPPRVSTDLGDGRLVFTTGALEGEWFGYRSYDSFETDPGQQVVVLHDWGSGEVRGIAVGNELGPRRVGAIGGVAVDALARSNAETLALIGTGTQAFTQLWAIGAVRRLSGVRVFSRDRVRRIAFARRASEDLGLAATAVESAQEAVEGADVVVLATNSPTPVIDPAWVKDGAFVTTLGPKQQGRAEFGPELIDRADLVVTDSVAQTRAYDPPFILAGTPQHDRLISLGAALSGNVTGRTVLFCSVGLAGTEAYLLAKLVL</sequence>
<dbReference type="GO" id="GO:0005737">
    <property type="term" value="C:cytoplasm"/>
    <property type="evidence" value="ECO:0007669"/>
    <property type="project" value="TreeGrafter"/>
</dbReference>
<dbReference type="InterPro" id="IPR036291">
    <property type="entry name" value="NAD(P)-bd_dom_sf"/>
</dbReference>
<reference evidence="1 2" key="1">
    <citation type="journal article" date="2015" name="Stand. Genomic Sci.">
        <title>Genomic Encyclopedia of Bacterial and Archaeal Type Strains, Phase III: the genomes of soil and plant-associated and newly described type strains.</title>
        <authorList>
            <person name="Whitman W.B."/>
            <person name="Woyke T."/>
            <person name="Klenk H.P."/>
            <person name="Zhou Y."/>
            <person name="Lilburn T.G."/>
            <person name="Beck B.J."/>
            <person name="De Vos P."/>
            <person name="Vandamme P."/>
            <person name="Eisen J.A."/>
            <person name="Garrity G."/>
            <person name="Hugenholtz P."/>
            <person name="Kyrpides N.C."/>
        </authorList>
    </citation>
    <scope>NUCLEOTIDE SEQUENCE [LARGE SCALE GENOMIC DNA]</scope>
    <source>
        <strain evidence="1 2">VKM Ac-2540</strain>
    </source>
</reference>